<name>A0A150QGF8_SORCE</name>
<comment type="subcellular location">
    <subcellularLocation>
        <location evidence="1">Cell inner membrane</location>
        <topology evidence="1">Multi-pass membrane protein</topology>
    </subcellularLocation>
</comment>
<keyword evidence="5 8" id="KW-0812">Transmembrane</keyword>
<dbReference type="PIRSF" id="PIRSF004925">
    <property type="entry name" value="HcaT"/>
    <property type="match status" value="1"/>
</dbReference>
<evidence type="ECO:0000256" key="6">
    <source>
        <dbReference type="ARBA" id="ARBA00022989"/>
    </source>
</evidence>
<feature type="transmembrane region" description="Helical" evidence="8">
    <location>
        <begin position="102"/>
        <end position="119"/>
    </location>
</feature>
<evidence type="ECO:0000256" key="1">
    <source>
        <dbReference type="ARBA" id="ARBA00004429"/>
    </source>
</evidence>
<evidence type="ECO:0000256" key="4">
    <source>
        <dbReference type="ARBA" id="ARBA00022519"/>
    </source>
</evidence>
<accession>A0A150QGF8</accession>
<feature type="transmembrane region" description="Helical" evidence="8">
    <location>
        <begin position="170"/>
        <end position="190"/>
    </location>
</feature>
<gene>
    <name evidence="10" type="ORF">BE15_08405</name>
</gene>
<comment type="caution">
    <text evidence="10">The sequence shown here is derived from an EMBL/GenBank/DDBJ whole genome shotgun (WGS) entry which is preliminary data.</text>
</comment>
<keyword evidence="7 8" id="KW-0472">Membrane</keyword>
<feature type="domain" description="Major facilitator superfamily associated" evidence="9">
    <location>
        <begin position="16"/>
        <end position="391"/>
    </location>
</feature>
<dbReference type="GO" id="GO:0005886">
    <property type="term" value="C:plasma membrane"/>
    <property type="evidence" value="ECO:0007669"/>
    <property type="project" value="UniProtKB-SubCell"/>
</dbReference>
<keyword evidence="3" id="KW-1003">Cell membrane</keyword>
<dbReference type="Pfam" id="PF12832">
    <property type="entry name" value="MFS_1_like"/>
    <property type="match status" value="1"/>
</dbReference>
<feature type="transmembrane region" description="Helical" evidence="8">
    <location>
        <begin position="321"/>
        <end position="343"/>
    </location>
</feature>
<dbReference type="AlphaFoldDB" id="A0A150QGF8"/>
<dbReference type="NCBIfam" id="NF037955">
    <property type="entry name" value="mfs"/>
    <property type="match status" value="1"/>
</dbReference>
<dbReference type="SUPFAM" id="SSF103473">
    <property type="entry name" value="MFS general substrate transporter"/>
    <property type="match status" value="1"/>
</dbReference>
<reference evidence="10 11" key="1">
    <citation type="submission" date="2014-02" db="EMBL/GenBank/DDBJ databases">
        <title>The small core and large imbalanced accessory genome model reveals a collaborative survival strategy of Sorangium cellulosum strains in nature.</title>
        <authorList>
            <person name="Han K."/>
            <person name="Peng R."/>
            <person name="Blom J."/>
            <person name="Li Y.-Z."/>
        </authorList>
    </citation>
    <scope>NUCLEOTIDE SEQUENCE [LARGE SCALE GENOMIC DNA]</scope>
    <source>
        <strain evidence="10 11">So0008-312</strain>
    </source>
</reference>
<dbReference type="PANTHER" id="PTHR23522:SF10">
    <property type="entry name" value="3-PHENYLPROPIONIC ACID TRANSPORTER-RELATED"/>
    <property type="match status" value="1"/>
</dbReference>
<dbReference type="InterPro" id="IPR024989">
    <property type="entry name" value="MFS_assoc_dom"/>
</dbReference>
<dbReference type="InterPro" id="IPR036259">
    <property type="entry name" value="MFS_trans_sf"/>
</dbReference>
<dbReference type="GO" id="GO:0030395">
    <property type="term" value="F:lactose binding"/>
    <property type="evidence" value="ECO:0007669"/>
    <property type="project" value="TreeGrafter"/>
</dbReference>
<keyword evidence="6 8" id="KW-1133">Transmembrane helix</keyword>
<keyword evidence="2" id="KW-0813">Transport</keyword>
<feature type="transmembrane region" description="Helical" evidence="8">
    <location>
        <begin position="389"/>
        <end position="409"/>
    </location>
</feature>
<evidence type="ECO:0000256" key="2">
    <source>
        <dbReference type="ARBA" id="ARBA00022448"/>
    </source>
</evidence>
<evidence type="ECO:0000256" key="5">
    <source>
        <dbReference type="ARBA" id="ARBA00022692"/>
    </source>
</evidence>
<evidence type="ECO:0000256" key="7">
    <source>
        <dbReference type="ARBA" id="ARBA00023136"/>
    </source>
</evidence>
<dbReference type="OrthoDB" id="9150135at2"/>
<dbReference type="EMBL" id="JEMA01000683">
    <property type="protein sequence ID" value="KYF67095.1"/>
    <property type="molecule type" value="Genomic_DNA"/>
</dbReference>
<dbReference type="Gene3D" id="1.20.1250.20">
    <property type="entry name" value="MFS general substrate transporter like domains"/>
    <property type="match status" value="2"/>
</dbReference>
<dbReference type="GO" id="GO:0015528">
    <property type="term" value="F:lactose:proton symporter activity"/>
    <property type="evidence" value="ECO:0007669"/>
    <property type="project" value="TreeGrafter"/>
</dbReference>
<feature type="transmembrane region" description="Helical" evidence="8">
    <location>
        <begin position="46"/>
        <end position="66"/>
    </location>
</feature>
<feature type="transmembrane region" description="Helical" evidence="8">
    <location>
        <begin position="145"/>
        <end position="164"/>
    </location>
</feature>
<evidence type="ECO:0000313" key="11">
    <source>
        <dbReference type="Proteomes" id="UP000075260"/>
    </source>
</evidence>
<feature type="transmembrane region" description="Helical" evidence="8">
    <location>
        <begin position="355"/>
        <end position="377"/>
    </location>
</feature>
<evidence type="ECO:0000259" key="9">
    <source>
        <dbReference type="Pfam" id="PF12832"/>
    </source>
</evidence>
<dbReference type="PANTHER" id="PTHR23522">
    <property type="entry name" value="BLL5896 PROTEIN"/>
    <property type="match status" value="1"/>
</dbReference>
<protein>
    <submittedName>
        <fullName evidence="10">MFS transporter permease</fullName>
    </submittedName>
</protein>
<organism evidence="10 11">
    <name type="scientific">Sorangium cellulosum</name>
    <name type="common">Polyangium cellulosum</name>
    <dbReference type="NCBI Taxonomy" id="56"/>
    <lineage>
        <taxon>Bacteria</taxon>
        <taxon>Pseudomonadati</taxon>
        <taxon>Myxococcota</taxon>
        <taxon>Polyangia</taxon>
        <taxon>Polyangiales</taxon>
        <taxon>Polyangiaceae</taxon>
        <taxon>Sorangium</taxon>
    </lineage>
</organism>
<feature type="transmembrane region" description="Helical" evidence="8">
    <location>
        <begin position="296"/>
        <end position="315"/>
    </location>
</feature>
<keyword evidence="4" id="KW-0997">Cell inner membrane</keyword>
<feature type="transmembrane region" description="Helical" evidence="8">
    <location>
        <begin position="269"/>
        <end position="289"/>
    </location>
</feature>
<sequence>MPSSLSLQLKPSPRAISLYYFGIFAVLGVYLPLFPSWLQAQEVQGLAMGAIAATLPAMGLIAPPLFGFIADSLGVRVWLIRAACAGALVAFALLALSSALGVALGFGGLFVAALAFAFFRAPMFTMADVVAIEASLSSGIAYGRLRLWGSISFALMAIVGGVLIDTARPAAFPATMTAVLLVAFAVSWTLPAGGEAPFQRLRQQRGAREAAAAPAAPAVEDSVQQRARALLRSRDFRLFLAASFLAQSANSSYDLCYTLHLRDVGFPEALVGVAWAVGVSGEIALMAFSGPLLQRFAPPTLLAFAFAGAALRWALLSSVRWWPALLAIQPLHAVSFAMMWVASLAYTRDRAHPQILATAQGLFSASAGAGSVIGMLVWGELYKRGGGSLTFGVASITASIAFVLAVTFARSTRRSLSGSSVFSASSQYQE</sequence>
<feature type="transmembrane region" description="Helical" evidence="8">
    <location>
        <begin position="78"/>
        <end position="96"/>
    </location>
</feature>
<evidence type="ECO:0000256" key="3">
    <source>
        <dbReference type="ARBA" id="ARBA00022475"/>
    </source>
</evidence>
<dbReference type="Proteomes" id="UP000075260">
    <property type="component" value="Unassembled WGS sequence"/>
</dbReference>
<feature type="transmembrane region" description="Helical" evidence="8">
    <location>
        <begin position="16"/>
        <end position="34"/>
    </location>
</feature>
<dbReference type="InterPro" id="IPR026032">
    <property type="entry name" value="HcaT-like"/>
</dbReference>
<evidence type="ECO:0000313" key="10">
    <source>
        <dbReference type="EMBL" id="KYF67095.1"/>
    </source>
</evidence>
<evidence type="ECO:0000256" key="8">
    <source>
        <dbReference type="SAM" id="Phobius"/>
    </source>
</evidence>
<proteinExistence type="predicted"/>